<feature type="region of interest" description="Disordered" evidence="1">
    <location>
        <begin position="71"/>
        <end position="105"/>
    </location>
</feature>
<keyword evidence="3" id="KW-1185">Reference proteome</keyword>
<evidence type="ECO:0000256" key="1">
    <source>
        <dbReference type="SAM" id="MobiDB-lite"/>
    </source>
</evidence>
<feature type="compositionally biased region" description="Polar residues" evidence="1">
    <location>
        <begin position="454"/>
        <end position="464"/>
    </location>
</feature>
<feature type="compositionally biased region" description="Acidic residues" evidence="1">
    <location>
        <begin position="469"/>
        <end position="478"/>
    </location>
</feature>
<name>A0A4Q9NS37_9APHY</name>
<feature type="region of interest" description="Disordered" evidence="1">
    <location>
        <begin position="274"/>
        <end position="324"/>
    </location>
</feature>
<evidence type="ECO:0000313" key="3">
    <source>
        <dbReference type="Proteomes" id="UP000292082"/>
    </source>
</evidence>
<sequence length="478" mass="54187">MRMFRDDGDLVLGIRPNGASSLLLPVDRYFDLRLGPYPRQPPWDAGEFESLSPIQFGERKELVEKLSSLVSNRKNKNEAPRDRSRANTEFTAGGDGKSQSGEDRSSFEHQRVLYRLLQKSIAHPEHFAVSWPPWFGDVQVYSFAFNLWGGDKRALDVRMADPRVLDVGWTEFDPPSDDDDLKAVSTTHLTVEEERYLANPGRTRLNLPDITQVMPRAEVSNLLQTMFAPQQGEEGWSPKLLLVHDEKMTKRVLSSLGVDTSRWASGIKHLLYNSSGSSRNGRNDVQPGHRDSRSKWSRERSRSPGRWRANERDLRPRSPGPHRTEAAPVYIIDAGVLYRHLMKVPPGQHDSILLIAKALSVKDTALRRGEDDQVIYEEIDPKEWCAGRESRLLGYIWESMAVGTAIDEQRAFRIRFVREDLLAAASVLPNAHSTRTDDGDVDPNDLIQPVLPGSRQTRVNSLQPSGLFDSDDEEWEDD</sequence>
<organism evidence="2 3">
    <name type="scientific">Dichomitus squalens</name>
    <dbReference type="NCBI Taxonomy" id="114155"/>
    <lineage>
        <taxon>Eukaryota</taxon>
        <taxon>Fungi</taxon>
        <taxon>Dikarya</taxon>
        <taxon>Basidiomycota</taxon>
        <taxon>Agaricomycotina</taxon>
        <taxon>Agaricomycetes</taxon>
        <taxon>Polyporales</taxon>
        <taxon>Polyporaceae</taxon>
        <taxon>Dichomitus</taxon>
    </lineage>
</organism>
<evidence type="ECO:0000313" key="2">
    <source>
        <dbReference type="EMBL" id="TBU65466.1"/>
    </source>
</evidence>
<dbReference type="STRING" id="114155.A0A4Q9NS37"/>
<feature type="compositionally biased region" description="Basic and acidic residues" evidence="1">
    <location>
        <begin position="287"/>
        <end position="316"/>
    </location>
</feature>
<dbReference type="OMA" id="QANTHYT"/>
<dbReference type="AlphaFoldDB" id="A0A4Q9NS37"/>
<proteinExistence type="predicted"/>
<gene>
    <name evidence="2" type="ORF">BD310DRAFT_803127</name>
</gene>
<reference evidence="2 3" key="1">
    <citation type="submission" date="2019-01" db="EMBL/GenBank/DDBJ databases">
        <title>Draft genome sequences of three monokaryotic isolates of the white-rot basidiomycete fungus Dichomitus squalens.</title>
        <authorList>
            <consortium name="DOE Joint Genome Institute"/>
            <person name="Lopez S.C."/>
            <person name="Andreopoulos B."/>
            <person name="Pangilinan J."/>
            <person name="Lipzen A."/>
            <person name="Riley R."/>
            <person name="Ahrendt S."/>
            <person name="Ng V."/>
            <person name="Barry K."/>
            <person name="Daum C."/>
            <person name="Grigoriev I.V."/>
            <person name="Hilden K.S."/>
            <person name="Makela M.R."/>
            <person name="de Vries R.P."/>
        </authorList>
    </citation>
    <scope>NUCLEOTIDE SEQUENCE [LARGE SCALE GENOMIC DNA]</scope>
    <source>
        <strain evidence="2 3">CBS 464.89</strain>
    </source>
</reference>
<dbReference type="Proteomes" id="UP000292082">
    <property type="component" value="Unassembled WGS sequence"/>
</dbReference>
<dbReference type="EMBL" id="ML145084">
    <property type="protein sequence ID" value="TBU65466.1"/>
    <property type="molecule type" value="Genomic_DNA"/>
</dbReference>
<accession>A0A4Q9NS37</accession>
<feature type="region of interest" description="Disordered" evidence="1">
    <location>
        <begin position="432"/>
        <end position="478"/>
    </location>
</feature>
<protein>
    <submittedName>
        <fullName evidence="2">Uncharacterized protein</fullName>
    </submittedName>
</protein>
<feature type="compositionally biased region" description="Basic and acidic residues" evidence="1">
    <location>
        <begin position="75"/>
        <end position="86"/>
    </location>
</feature>